<gene>
    <name evidence="3" type="ORF">N7492_007423</name>
</gene>
<evidence type="ECO:0000256" key="1">
    <source>
        <dbReference type="SAM" id="MobiDB-lite"/>
    </source>
</evidence>
<feature type="region of interest" description="Disordered" evidence="1">
    <location>
        <begin position="156"/>
        <end position="180"/>
    </location>
</feature>
<accession>A0A9W9LM19</accession>
<evidence type="ECO:0000313" key="3">
    <source>
        <dbReference type="EMBL" id="KAJ5162031.1"/>
    </source>
</evidence>
<feature type="signal peptide" evidence="2">
    <location>
        <begin position="1"/>
        <end position="23"/>
    </location>
</feature>
<feature type="compositionally biased region" description="Polar residues" evidence="1">
    <location>
        <begin position="55"/>
        <end position="79"/>
    </location>
</feature>
<proteinExistence type="predicted"/>
<feature type="region of interest" description="Disordered" evidence="1">
    <location>
        <begin position="55"/>
        <end position="113"/>
    </location>
</feature>
<organism evidence="3 4">
    <name type="scientific">Penicillium capsulatum</name>
    <dbReference type="NCBI Taxonomy" id="69766"/>
    <lineage>
        <taxon>Eukaryota</taxon>
        <taxon>Fungi</taxon>
        <taxon>Dikarya</taxon>
        <taxon>Ascomycota</taxon>
        <taxon>Pezizomycotina</taxon>
        <taxon>Eurotiomycetes</taxon>
        <taxon>Eurotiomycetidae</taxon>
        <taxon>Eurotiales</taxon>
        <taxon>Aspergillaceae</taxon>
        <taxon>Penicillium</taxon>
    </lineage>
</organism>
<feature type="chain" id="PRO_5040909029" evidence="2">
    <location>
        <begin position="24"/>
        <end position="180"/>
    </location>
</feature>
<reference evidence="3" key="2">
    <citation type="journal article" date="2023" name="IMA Fungus">
        <title>Comparative genomic study of the Penicillium genus elucidates a diverse pangenome and 15 lateral gene transfer events.</title>
        <authorList>
            <person name="Petersen C."/>
            <person name="Sorensen T."/>
            <person name="Nielsen M.R."/>
            <person name="Sondergaard T.E."/>
            <person name="Sorensen J.L."/>
            <person name="Fitzpatrick D.A."/>
            <person name="Frisvad J.C."/>
            <person name="Nielsen K.L."/>
        </authorList>
    </citation>
    <scope>NUCLEOTIDE SEQUENCE</scope>
    <source>
        <strain evidence="3">IBT 21917</strain>
    </source>
</reference>
<keyword evidence="2" id="KW-0732">Signal</keyword>
<comment type="caution">
    <text evidence="3">The sequence shown here is derived from an EMBL/GenBank/DDBJ whole genome shotgun (WGS) entry which is preliminary data.</text>
</comment>
<evidence type="ECO:0000313" key="4">
    <source>
        <dbReference type="Proteomes" id="UP001146351"/>
    </source>
</evidence>
<protein>
    <submittedName>
        <fullName evidence="3">Uncharacterized protein</fullName>
    </submittedName>
</protein>
<reference evidence="3" key="1">
    <citation type="submission" date="2022-11" db="EMBL/GenBank/DDBJ databases">
        <authorList>
            <person name="Petersen C."/>
        </authorList>
    </citation>
    <scope>NUCLEOTIDE SEQUENCE</scope>
    <source>
        <strain evidence="3">IBT 21917</strain>
    </source>
</reference>
<keyword evidence="4" id="KW-1185">Reference proteome</keyword>
<name>A0A9W9LM19_9EURO</name>
<sequence>MLKWKQLFLLLPLQLITSLRAAADPICSGSGLQLTSCLTVAGDLQSIEEVDSTHRASSIQVTEASRKGTSTTAQSTQPARTPEESLANIPPITAPDMLLVPRGESPDLGGPGDPCKEGDSLAAAIETPIYDDYVIATVDGAEDSMKRLQSLRIQASSAAMAHSTLASQASGSPPPQTTQT</sequence>
<dbReference type="AlphaFoldDB" id="A0A9W9LM19"/>
<evidence type="ECO:0000256" key="2">
    <source>
        <dbReference type="SAM" id="SignalP"/>
    </source>
</evidence>
<dbReference type="EMBL" id="JAPQKO010000005">
    <property type="protein sequence ID" value="KAJ5162031.1"/>
    <property type="molecule type" value="Genomic_DNA"/>
</dbReference>
<dbReference type="Proteomes" id="UP001146351">
    <property type="component" value="Unassembled WGS sequence"/>
</dbReference>